<evidence type="ECO:0000259" key="14">
    <source>
        <dbReference type="Pfam" id="PF20260"/>
    </source>
</evidence>
<dbReference type="SUPFAM" id="SSF88697">
    <property type="entry name" value="PUA domain-like"/>
    <property type="match status" value="1"/>
</dbReference>
<dbReference type="PANTHER" id="PTHR30027:SF3">
    <property type="entry name" value="16S RRNA (URACIL(1498)-N(3))-METHYLTRANSFERASE"/>
    <property type="match status" value="1"/>
</dbReference>
<evidence type="ECO:0000256" key="9">
    <source>
        <dbReference type="ARBA" id="ARBA00022691"/>
    </source>
</evidence>
<evidence type="ECO:0000256" key="8">
    <source>
        <dbReference type="ARBA" id="ARBA00022679"/>
    </source>
</evidence>
<evidence type="ECO:0000256" key="5">
    <source>
        <dbReference type="ARBA" id="ARBA00022490"/>
    </source>
</evidence>
<comment type="caution">
    <text evidence="15">The sequence shown here is derived from an EMBL/GenBank/DDBJ whole genome shotgun (WGS) entry which is preliminary data.</text>
</comment>
<accession>A0A931GTS1</accession>
<evidence type="ECO:0000256" key="1">
    <source>
        <dbReference type="ARBA" id="ARBA00004496"/>
    </source>
</evidence>
<evidence type="ECO:0000256" key="3">
    <source>
        <dbReference type="ARBA" id="ARBA00012328"/>
    </source>
</evidence>
<dbReference type="Pfam" id="PF04452">
    <property type="entry name" value="Methyltrans_RNA"/>
    <property type="match status" value="1"/>
</dbReference>
<comment type="similarity">
    <text evidence="2 12">Belongs to the RNA methyltransferase RsmE family.</text>
</comment>
<dbReference type="SUPFAM" id="SSF75217">
    <property type="entry name" value="alpha/beta knot"/>
    <property type="match status" value="1"/>
</dbReference>
<dbReference type="InterPro" id="IPR046887">
    <property type="entry name" value="RsmE_PUA-like"/>
</dbReference>
<dbReference type="InterPro" id="IPR029028">
    <property type="entry name" value="Alpha/beta_knot_MTases"/>
</dbReference>
<evidence type="ECO:0000313" key="15">
    <source>
        <dbReference type="EMBL" id="MBG6122085.1"/>
    </source>
</evidence>
<dbReference type="RefSeq" id="WP_196824538.1">
    <property type="nucleotide sequence ID" value="NZ_CP046980.1"/>
</dbReference>
<evidence type="ECO:0000256" key="4">
    <source>
        <dbReference type="ARBA" id="ARBA00013673"/>
    </source>
</evidence>
<dbReference type="InterPro" id="IPR029026">
    <property type="entry name" value="tRNA_m1G_MTases_N"/>
</dbReference>
<comment type="catalytic activity">
    <reaction evidence="11 12">
        <text>uridine(1498) in 16S rRNA + S-adenosyl-L-methionine = N(3)-methyluridine(1498) in 16S rRNA + S-adenosyl-L-homocysteine + H(+)</text>
        <dbReference type="Rhea" id="RHEA:42920"/>
        <dbReference type="Rhea" id="RHEA-COMP:10283"/>
        <dbReference type="Rhea" id="RHEA-COMP:10284"/>
        <dbReference type="ChEBI" id="CHEBI:15378"/>
        <dbReference type="ChEBI" id="CHEBI:57856"/>
        <dbReference type="ChEBI" id="CHEBI:59789"/>
        <dbReference type="ChEBI" id="CHEBI:65315"/>
        <dbReference type="ChEBI" id="CHEBI:74502"/>
        <dbReference type="EC" id="2.1.1.193"/>
    </reaction>
</comment>
<keyword evidence="6 12" id="KW-0698">rRNA processing</keyword>
<dbReference type="GO" id="GO:0070475">
    <property type="term" value="P:rRNA base methylation"/>
    <property type="evidence" value="ECO:0007669"/>
    <property type="project" value="TreeGrafter"/>
</dbReference>
<feature type="domain" description="Ribosomal RNA small subunit methyltransferase E PUA-like" evidence="14">
    <location>
        <begin position="16"/>
        <end position="61"/>
    </location>
</feature>
<evidence type="ECO:0000256" key="11">
    <source>
        <dbReference type="ARBA" id="ARBA00047944"/>
    </source>
</evidence>
<dbReference type="EMBL" id="JADOUE010000001">
    <property type="protein sequence ID" value="MBG6122085.1"/>
    <property type="molecule type" value="Genomic_DNA"/>
</dbReference>
<comment type="function">
    <text evidence="10 12">Specifically methylates the N3 position of the uracil ring of uridine 1498 (m3U1498) in 16S rRNA. Acts on the fully assembled 30S ribosomal subunit.</text>
</comment>
<protein>
    <recommendedName>
        <fullName evidence="4 12">Ribosomal RNA small subunit methyltransferase E</fullName>
        <ecNumber evidence="3 12">2.1.1.193</ecNumber>
    </recommendedName>
</protein>
<keyword evidence="5 12" id="KW-0963">Cytoplasm</keyword>
<evidence type="ECO:0000259" key="13">
    <source>
        <dbReference type="Pfam" id="PF04452"/>
    </source>
</evidence>
<organism evidence="15 16">
    <name type="scientific">Corynebacterium aquatimens</name>
    <dbReference type="NCBI Taxonomy" id="1190508"/>
    <lineage>
        <taxon>Bacteria</taxon>
        <taxon>Bacillati</taxon>
        <taxon>Actinomycetota</taxon>
        <taxon>Actinomycetes</taxon>
        <taxon>Mycobacteriales</taxon>
        <taxon>Corynebacteriaceae</taxon>
        <taxon>Corynebacterium</taxon>
    </lineage>
</organism>
<dbReference type="GO" id="GO:0005737">
    <property type="term" value="C:cytoplasm"/>
    <property type="evidence" value="ECO:0007669"/>
    <property type="project" value="UniProtKB-SubCell"/>
</dbReference>
<dbReference type="InterPro" id="IPR046886">
    <property type="entry name" value="RsmE_MTase_dom"/>
</dbReference>
<dbReference type="GO" id="GO:0070042">
    <property type="term" value="F:rRNA (uridine-N3-)-methyltransferase activity"/>
    <property type="evidence" value="ECO:0007669"/>
    <property type="project" value="TreeGrafter"/>
</dbReference>
<keyword evidence="8 12" id="KW-0808">Transferase</keyword>
<gene>
    <name evidence="15" type="ORF">IW254_001054</name>
</gene>
<evidence type="ECO:0000256" key="10">
    <source>
        <dbReference type="ARBA" id="ARBA00025699"/>
    </source>
</evidence>
<dbReference type="PIRSF" id="PIRSF015601">
    <property type="entry name" value="MTase_slr0722"/>
    <property type="match status" value="1"/>
</dbReference>
<name>A0A931GTS1_9CORY</name>
<dbReference type="CDD" id="cd18084">
    <property type="entry name" value="RsmE-like"/>
    <property type="match status" value="1"/>
</dbReference>
<dbReference type="Gene3D" id="3.40.1280.10">
    <property type="match status" value="1"/>
</dbReference>
<keyword evidence="7 12" id="KW-0489">Methyltransferase</keyword>
<dbReference type="NCBIfam" id="TIGR00046">
    <property type="entry name" value="RsmE family RNA methyltransferase"/>
    <property type="match status" value="1"/>
</dbReference>
<dbReference type="Pfam" id="PF20260">
    <property type="entry name" value="PUA_4"/>
    <property type="match status" value="1"/>
</dbReference>
<keyword evidence="9 12" id="KW-0949">S-adenosyl-L-methionine</keyword>
<proteinExistence type="inferred from homology"/>
<evidence type="ECO:0000256" key="2">
    <source>
        <dbReference type="ARBA" id="ARBA00005528"/>
    </source>
</evidence>
<reference evidence="15" key="1">
    <citation type="submission" date="2020-11" db="EMBL/GenBank/DDBJ databases">
        <title>Sequencing the genomes of 1000 actinobacteria strains.</title>
        <authorList>
            <person name="Klenk H.-P."/>
        </authorList>
    </citation>
    <scope>NUCLEOTIDE SEQUENCE</scope>
    <source>
        <strain evidence="15">DSM 45632</strain>
    </source>
</reference>
<sequence>MSLPYFITNNPTSGELTGREGRHAVTVKRIQPGEYIMLTDGEGTLVEVCVESTSGKDTLRGRVVDTQRSPQPTPRVTVIQAVPKSDRAELAVDLLTQGGADTIIPWISARTIARWEGPKTAKHVEKWRTIAAESSKQARRAWVPDVAEPVTTKQLAEMIAGYEADNSDGVVRTMVLVLHEDARLTLGTWEPDAFEDTTHIVLIIGPEGGIGEDEADALVRAGALMISLGPEVLRTASAGFAALGALGVLTQRWKR</sequence>
<feature type="domain" description="Ribosomal RNA small subunit methyltransferase E methyltransferase" evidence="13">
    <location>
        <begin position="72"/>
        <end position="246"/>
    </location>
</feature>
<dbReference type="Gene3D" id="2.40.240.20">
    <property type="entry name" value="Hypothetical PUA domain-like, domain 1"/>
    <property type="match status" value="1"/>
</dbReference>
<dbReference type="InterPro" id="IPR015947">
    <property type="entry name" value="PUA-like_sf"/>
</dbReference>
<evidence type="ECO:0000256" key="6">
    <source>
        <dbReference type="ARBA" id="ARBA00022552"/>
    </source>
</evidence>
<evidence type="ECO:0000256" key="12">
    <source>
        <dbReference type="PIRNR" id="PIRNR015601"/>
    </source>
</evidence>
<evidence type="ECO:0000313" key="16">
    <source>
        <dbReference type="Proteomes" id="UP000658613"/>
    </source>
</evidence>
<dbReference type="PANTHER" id="PTHR30027">
    <property type="entry name" value="RIBOSOMAL RNA SMALL SUBUNIT METHYLTRANSFERASE E"/>
    <property type="match status" value="1"/>
</dbReference>
<dbReference type="EC" id="2.1.1.193" evidence="3 12"/>
<dbReference type="AlphaFoldDB" id="A0A931GTS1"/>
<dbReference type="Proteomes" id="UP000658613">
    <property type="component" value="Unassembled WGS sequence"/>
</dbReference>
<keyword evidence="16" id="KW-1185">Reference proteome</keyword>
<dbReference type="InterPro" id="IPR006700">
    <property type="entry name" value="RsmE"/>
</dbReference>
<evidence type="ECO:0000256" key="7">
    <source>
        <dbReference type="ARBA" id="ARBA00022603"/>
    </source>
</evidence>
<dbReference type="NCBIfam" id="NF008693">
    <property type="entry name" value="PRK11713.2-3"/>
    <property type="match status" value="1"/>
</dbReference>
<comment type="subcellular location">
    <subcellularLocation>
        <location evidence="1 12">Cytoplasm</location>
    </subcellularLocation>
</comment>